<organism evidence="3 4">
    <name type="scientific">Corynebacterium lujinxingii</name>
    <dbReference type="NCBI Taxonomy" id="2763010"/>
    <lineage>
        <taxon>Bacteria</taxon>
        <taxon>Bacillati</taxon>
        <taxon>Actinomycetota</taxon>
        <taxon>Actinomycetes</taxon>
        <taxon>Mycobacteriales</taxon>
        <taxon>Corynebacteriaceae</taxon>
        <taxon>Corynebacterium</taxon>
    </lineage>
</organism>
<feature type="transmembrane region" description="Helical" evidence="1">
    <location>
        <begin position="20"/>
        <end position="38"/>
    </location>
</feature>
<feature type="transmembrane region" description="Helical" evidence="1">
    <location>
        <begin position="131"/>
        <end position="150"/>
    </location>
</feature>
<reference evidence="4 5" key="1">
    <citation type="submission" date="2020-08" db="EMBL/GenBank/DDBJ databases">
        <title>novel species in genus Corynebacterium.</title>
        <authorList>
            <person name="Zhang G."/>
        </authorList>
    </citation>
    <scope>NUCLEOTIDE SEQUENCE [LARGE SCALE GENOMIC DNA]</scope>
    <source>
        <strain evidence="3">Zg-917</strain>
        <strain evidence="4 5">zg-917</strain>
    </source>
</reference>
<gene>
    <name evidence="2" type="ORF">H7348_06355</name>
    <name evidence="3" type="ORF">IAU68_06860</name>
</gene>
<dbReference type="KEGG" id="cluj:IAU68_06860"/>
<evidence type="ECO:0000313" key="4">
    <source>
        <dbReference type="Proteomes" id="UP000516235"/>
    </source>
</evidence>
<evidence type="ECO:0000313" key="5">
    <source>
        <dbReference type="Proteomes" id="UP000642876"/>
    </source>
</evidence>
<accession>A0A7H0JWK8</accession>
<dbReference type="RefSeq" id="WP_171194132.1">
    <property type="nucleotide sequence ID" value="NZ_CP061032.1"/>
</dbReference>
<protein>
    <submittedName>
        <fullName evidence="3">Uncharacterized protein</fullName>
    </submittedName>
</protein>
<dbReference type="EMBL" id="CP061032">
    <property type="protein sequence ID" value="QNP89424.1"/>
    <property type="molecule type" value="Genomic_DNA"/>
</dbReference>
<feature type="transmembrane region" description="Helical" evidence="1">
    <location>
        <begin position="84"/>
        <end position="105"/>
    </location>
</feature>
<feature type="transmembrane region" description="Helical" evidence="1">
    <location>
        <begin position="58"/>
        <end position="77"/>
    </location>
</feature>
<dbReference type="EMBL" id="JACMYE010000004">
    <property type="protein sequence ID" value="MBC3178929.1"/>
    <property type="molecule type" value="Genomic_DNA"/>
</dbReference>
<keyword evidence="1" id="KW-0812">Transmembrane</keyword>
<keyword evidence="1" id="KW-0472">Membrane</keyword>
<evidence type="ECO:0000313" key="2">
    <source>
        <dbReference type="EMBL" id="MBC3178929.1"/>
    </source>
</evidence>
<keyword evidence="5" id="KW-1185">Reference proteome</keyword>
<evidence type="ECO:0000313" key="3">
    <source>
        <dbReference type="EMBL" id="QNP89424.1"/>
    </source>
</evidence>
<proteinExistence type="predicted"/>
<keyword evidence="1" id="KW-1133">Transmembrane helix</keyword>
<evidence type="ECO:0000256" key="1">
    <source>
        <dbReference type="SAM" id="Phobius"/>
    </source>
</evidence>
<sequence length="167" mass="19186">MPIDHLPGRWRPGARAFRDWVATDKGVLLILALVFTGRSLSFFSDAPSIFRHVVEVRYWWISPIVWGASALLSWIALRRDSPRVESAALVVAGMVLATWGVLYLWTEPVHIPGYWGWLDWIRVVLEHLTPFLARGVIYIGLALFLVYTVWRGRFMPSVWRGDDVARL</sequence>
<name>A0A7H0JWK8_9CORY</name>
<dbReference type="AlphaFoldDB" id="A0A7H0JWK8"/>
<dbReference type="Proteomes" id="UP000516235">
    <property type="component" value="Chromosome"/>
</dbReference>
<dbReference type="Proteomes" id="UP000642876">
    <property type="component" value="Unassembled WGS sequence"/>
</dbReference>